<dbReference type="OrthoDB" id="5290926at2"/>
<dbReference type="AlphaFoldDB" id="E1WXS6"/>
<evidence type="ECO:0000313" key="3">
    <source>
        <dbReference type="Proteomes" id="UP000008963"/>
    </source>
</evidence>
<dbReference type="eggNOG" id="COG1538">
    <property type="taxonomic scope" value="Bacteria"/>
</dbReference>
<dbReference type="RefSeq" id="WP_014243667.1">
    <property type="nucleotide sequence ID" value="NC_016620.1"/>
</dbReference>
<comment type="similarity">
    <text evidence="1">Belongs to the outer membrane factor (OMF) (TC 1.B.17) family.</text>
</comment>
<dbReference type="GO" id="GO:0015562">
    <property type="term" value="F:efflux transmembrane transporter activity"/>
    <property type="evidence" value="ECO:0007669"/>
    <property type="project" value="InterPro"/>
</dbReference>
<organism evidence="2 3">
    <name type="scientific">Halobacteriovorax marinus (strain ATCC BAA-682 / DSM 15412 / SJ)</name>
    <name type="common">Bacteriovorax marinus</name>
    <dbReference type="NCBI Taxonomy" id="862908"/>
    <lineage>
        <taxon>Bacteria</taxon>
        <taxon>Pseudomonadati</taxon>
        <taxon>Bdellovibrionota</taxon>
        <taxon>Bacteriovoracia</taxon>
        <taxon>Bacteriovoracales</taxon>
        <taxon>Halobacteriovoraceae</taxon>
        <taxon>Halobacteriovorax</taxon>
    </lineage>
</organism>
<dbReference type="KEGG" id="bmx:BMS_0999"/>
<dbReference type="InterPro" id="IPR003423">
    <property type="entry name" value="OMP_efflux"/>
</dbReference>
<name>E1WXS6_HALMS</name>
<reference evidence="3" key="1">
    <citation type="journal article" date="2013" name="ISME J.">
        <title>A small predatory core genome in the divergent marine Bacteriovorax marinus SJ and the terrestrial Bdellovibrio bacteriovorus.</title>
        <authorList>
            <person name="Crossman L.C."/>
            <person name="Chen H."/>
            <person name="Cerdeno-Tarraga A.M."/>
            <person name="Brooks K."/>
            <person name="Quail M.A."/>
            <person name="Pineiro S.A."/>
            <person name="Hobley L."/>
            <person name="Sockett R.E."/>
            <person name="Bentley S.D."/>
            <person name="Parkhill J."/>
            <person name="Williams H.N."/>
            <person name="Stine O.C."/>
        </authorList>
    </citation>
    <scope>NUCLEOTIDE SEQUENCE [LARGE SCALE GENOMIC DNA]</scope>
    <source>
        <strain evidence="3">ATCC BAA-682 / DSM 15412 / SJ</strain>
    </source>
</reference>
<accession>E1WXS6</accession>
<protein>
    <submittedName>
        <fullName evidence="2">Outer membrane protein</fullName>
    </submittedName>
</protein>
<dbReference type="PANTHER" id="PTHR30203">
    <property type="entry name" value="OUTER MEMBRANE CATION EFFLUX PROTEIN"/>
    <property type="match status" value="1"/>
</dbReference>
<dbReference type="Proteomes" id="UP000008963">
    <property type="component" value="Chromosome"/>
</dbReference>
<dbReference type="InterPro" id="IPR010131">
    <property type="entry name" value="MdtP/NodT-like"/>
</dbReference>
<dbReference type="SUPFAM" id="SSF56954">
    <property type="entry name" value="Outer membrane efflux proteins (OEP)"/>
    <property type="match status" value="1"/>
</dbReference>
<proteinExistence type="inferred from homology"/>
<dbReference type="STRING" id="862908.BMS_0999"/>
<dbReference type="Gene3D" id="1.20.1600.10">
    <property type="entry name" value="Outer membrane efflux proteins (OEP)"/>
    <property type="match status" value="1"/>
</dbReference>
<gene>
    <name evidence="2" type="ordered locus">BMS_0999</name>
</gene>
<dbReference type="EMBL" id="FQ312005">
    <property type="protein sequence ID" value="CBW25883.1"/>
    <property type="molecule type" value="Genomic_DNA"/>
</dbReference>
<dbReference type="PANTHER" id="PTHR30203:SF23">
    <property type="entry name" value="OUTER MEMBRANE EFFLUX PROTEIN"/>
    <property type="match status" value="1"/>
</dbReference>
<keyword evidence="3" id="KW-1185">Reference proteome</keyword>
<evidence type="ECO:0000256" key="1">
    <source>
        <dbReference type="ARBA" id="ARBA00007613"/>
    </source>
</evidence>
<dbReference type="PATRIC" id="fig|862908.3.peg.950"/>
<dbReference type="Pfam" id="PF02321">
    <property type="entry name" value="OEP"/>
    <property type="match status" value="1"/>
</dbReference>
<sequence>MFIFKVAIIFALNVQLVWSADGCKIENTDTLFSKLKENHPQIQYNQSLEKAKSEDLNIAAKYLNPEVDIQYAKGKSIEGDSRTTSLSLSFPLEVGGKRSAKKEVASASTEMTREFLRNNSEQAFIEVVLKSYRLRQINELLPIYKEAKDSLNKILRVKNKRKTLSPEEEVEKETLSLATNDYRLKISKLTSDREKFIKEISLALGDSCTFVISSLPGELDFSKVDLPKGNLEQAAVIKQASQEVLLAKAQGDLESAKTFSNISIGPKVEIEKIAGRSFKTYGLSLSMDLPIFNLNSSSKSKRLKEYRAALLNQQHIKRHTSIELESQLEKLNSLRLTLESIATKEQLERKHLKIEKLFSRGIISTAMIIESHRQLIEFANTRNEFELSAVESIWKIRKIHGKVF</sequence>
<dbReference type="HOGENOM" id="CLU_681086_0_0_7"/>
<evidence type="ECO:0000313" key="2">
    <source>
        <dbReference type="EMBL" id="CBW25883.1"/>
    </source>
</evidence>